<keyword evidence="2" id="KW-1185">Reference proteome</keyword>
<reference evidence="1 2" key="1">
    <citation type="journal article" date="2017" name="Curr. Biol.">
        <title>The Evolution of Venom by Co-option of Single-Copy Genes.</title>
        <authorList>
            <person name="Martinson E.O."/>
            <person name="Mrinalini"/>
            <person name="Kelkar Y.D."/>
            <person name="Chang C.H."/>
            <person name="Werren J.H."/>
        </authorList>
    </citation>
    <scope>NUCLEOTIDE SEQUENCE [LARGE SCALE GENOMIC DNA]</scope>
    <source>
        <strain evidence="1 2">Alberta</strain>
        <tissue evidence="1">Whole body</tissue>
    </source>
</reference>
<gene>
    <name evidence="1" type="ORF">TSAR_007083</name>
</gene>
<evidence type="ECO:0000313" key="2">
    <source>
        <dbReference type="Proteomes" id="UP000215335"/>
    </source>
</evidence>
<sequence>MALLNHLSYTKKPFEKFKKAFFFQFPREAYSLNSSSSALPLPLHAATHACVDRLNESPAHTIGTRSLLSRRITAYGRLSFAKQSGYIAREVSYSHRQGTRVFFPDSEADMRLQAFVHWFSGHLRT</sequence>
<dbReference type="EMBL" id="NNAY01000970">
    <property type="protein sequence ID" value="OXU25670.1"/>
    <property type="molecule type" value="Genomic_DNA"/>
</dbReference>
<dbReference type="AlphaFoldDB" id="A0A232F5A9"/>
<protein>
    <submittedName>
        <fullName evidence="1">Uncharacterized protein</fullName>
    </submittedName>
</protein>
<proteinExistence type="predicted"/>
<comment type="caution">
    <text evidence="1">The sequence shown here is derived from an EMBL/GenBank/DDBJ whole genome shotgun (WGS) entry which is preliminary data.</text>
</comment>
<name>A0A232F5A9_9HYME</name>
<evidence type="ECO:0000313" key="1">
    <source>
        <dbReference type="EMBL" id="OXU25670.1"/>
    </source>
</evidence>
<organism evidence="1 2">
    <name type="scientific">Trichomalopsis sarcophagae</name>
    <dbReference type="NCBI Taxonomy" id="543379"/>
    <lineage>
        <taxon>Eukaryota</taxon>
        <taxon>Metazoa</taxon>
        <taxon>Ecdysozoa</taxon>
        <taxon>Arthropoda</taxon>
        <taxon>Hexapoda</taxon>
        <taxon>Insecta</taxon>
        <taxon>Pterygota</taxon>
        <taxon>Neoptera</taxon>
        <taxon>Endopterygota</taxon>
        <taxon>Hymenoptera</taxon>
        <taxon>Apocrita</taxon>
        <taxon>Proctotrupomorpha</taxon>
        <taxon>Chalcidoidea</taxon>
        <taxon>Pteromalidae</taxon>
        <taxon>Pteromalinae</taxon>
        <taxon>Trichomalopsis</taxon>
    </lineage>
</organism>
<accession>A0A232F5A9</accession>
<dbReference type="Proteomes" id="UP000215335">
    <property type="component" value="Unassembled WGS sequence"/>
</dbReference>